<reference evidence="5" key="1">
    <citation type="journal article" date="2015" name="Nature">
        <title>Complex archaea that bridge the gap between prokaryotes and eukaryotes.</title>
        <authorList>
            <person name="Spang A."/>
            <person name="Saw J.H."/>
            <person name="Jorgensen S.L."/>
            <person name="Zaremba-Niedzwiedzka K."/>
            <person name="Martijn J."/>
            <person name="Lind A.E."/>
            <person name="van Eijk R."/>
            <person name="Schleper C."/>
            <person name="Guy L."/>
            <person name="Ettema T.J."/>
        </authorList>
    </citation>
    <scope>NUCLEOTIDE SEQUENCE</scope>
</reference>
<gene>
    <name evidence="5" type="ORF">LCGC14_2309660</name>
</gene>
<dbReference type="InterPro" id="IPR017853">
    <property type="entry name" value="GH"/>
</dbReference>
<dbReference type="GO" id="GO:0005975">
    <property type="term" value="P:carbohydrate metabolic process"/>
    <property type="evidence" value="ECO:0007669"/>
    <property type="project" value="InterPro"/>
</dbReference>
<proteinExistence type="inferred from homology"/>
<comment type="caution">
    <text evidence="5">The sequence shown here is derived from an EMBL/GenBank/DDBJ whole genome shotgun (WGS) entry which is preliminary data.</text>
</comment>
<evidence type="ECO:0000259" key="2">
    <source>
        <dbReference type="Pfam" id="PF01055"/>
    </source>
</evidence>
<feature type="non-terminal residue" evidence="5">
    <location>
        <position position="1"/>
    </location>
</feature>
<evidence type="ECO:0000259" key="4">
    <source>
        <dbReference type="Pfam" id="PF21365"/>
    </source>
</evidence>
<dbReference type="SUPFAM" id="SSF51445">
    <property type="entry name" value="(Trans)glycosidases"/>
    <property type="match status" value="1"/>
</dbReference>
<evidence type="ECO:0000313" key="5">
    <source>
        <dbReference type="EMBL" id="KKL50022.1"/>
    </source>
</evidence>
<dbReference type="SUPFAM" id="SSF51011">
    <property type="entry name" value="Glycosyl hydrolase domain"/>
    <property type="match status" value="1"/>
</dbReference>
<dbReference type="Pfam" id="PF01055">
    <property type="entry name" value="Glyco_hydro_31_2nd"/>
    <property type="match status" value="2"/>
</dbReference>
<dbReference type="PANTHER" id="PTHR43863:SF2">
    <property type="entry name" value="MALTASE-GLUCOAMYLASE"/>
    <property type="match status" value="1"/>
</dbReference>
<dbReference type="EMBL" id="LAZR01032748">
    <property type="protein sequence ID" value="KKL50022.1"/>
    <property type="molecule type" value="Genomic_DNA"/>
</dbReference>
<accession>A0A0F9FFW3</accession>
<dbReference type="InterPro" id="IPR048395">
    <property type="entry name" value="Glyco_hydro_31_C"/>
</dbReference>
<comment type="similarity">
    <text evidence="1">Belongs to the glycosyl hydrolase 31 family.</text>
</comment>
<dbReference type="PANTHER" id="PTHR43863">
    <property type="entry name" value="HYDROLASE, PUTATIVE (AFU_ORTHOLOGUE AFUA_1G03140)-RELATED"/>
    <property type="match status" value="1"/>
</dbReference>
<dbReference type="AlphaFoldDB" id="A0A0F9FFW3"/>
<sequence>FRNRYWENQDYVIEIAKTFRQKEIPCDMMALEPAWEEEPKAMKWTEWSKDRFPDPQKFIRQLKEMGYQLDLWESGTAPFANVTATSVRDAWYDKRRGVIDQGVRMFKQDDPYPRGIVSAELEEPRFTTDKVTDEQFAREELENITNSLYSDTLFTNFRKQTGERAIVMFHAYNASVASHRWPFQWAGDYSTGYAPLNASLSGHAMVSYDLRDQTPGGIHNGFLTPFTVIDAWAYFREPWLYTPAIEESHRRNGCLRARLVPYFYSSLWQSHVDGVPIIRPMVLDHTHDPNTYFMGSQYMLGDWLLVDLTKSSDVAEGKTVIKSIEKFGVSSADEAEGRVGQVYLPEGKWIDYWTGQEVHKETAGWIEGSWPKYMGGMIWVKAGAIIPMGQAKNYESEKKDEIVVLDVFPGGVSSYQLYEDDGLTYHYEKGEYAITRITSQENLQKGAVRIGISQRQGQYDGMPMRRSYLLKIHAKNSPKRVWIDGAELPNVKTVEALLYNPDINGWSYYTEEKKAIIKLDRGWSYADPEAGKKPISAVPPTSRFENVVWKDDAKAVFNSRTVTLQMPTKPVL</sequence>
<dbReference type="Gene3D" id="3.20.20.80">
    <property type="entry name" value="Glycosidases"/>
    <property type="match status" value="2"/>
</dbReference>
<protein>
    <submittedName>
        <fullName evidence="5">Uncharacterized protein</fullName>
    </submittedName>
</protein>
<dbReference type="Gene3D" id="2.60.40.1180">
    <property type="entry name" value="Golgi alpha-mannosidase II"/>
    <property type="match status" value="2"/>
</dbReference>
<feature type="domain" description="Glycosyl hydrolase family 31 C-terminal" evidence="4">
    <location>
        <begin position="274"/>
        <end position="307"/>
    </location>
</feature>
<evidence type="ECO:0000256" key="1">
    <source>
        <dbReference type="ARBA" id="ARBA00007806"/>
    </source>
</evidence>
<dbReference type="InterPro" id="IPR013780">
    <property type="entry name" value="Glyco_hydro_b"/>
</dbReference>
<evidence type="ECO:0000259" key="3">
    <source>
        <dbReference type="Pfam" id="PF17137"/>
    </source>
</evidence>
<feature type="non-terminal residue" evidence="5">
    <location>
        <position position="572"/>
    </location>
</feature>
<dbReference type="Pfam" id="PF21365">
    <property type="entry name" value="Glyco_hydro_31_3rd"/>
    <property type="match status" value="1"/>
</dbReference>
<dbReference type="GO" id="GO:0004553">
    <property type="term" value="F:hydrolase activity, hydrolyzing O-glycosyl compounds"/>
    <property type="evidence" value="ECO:0007669"/>
    <property type="project" value="InterPro"/>
</dbReference>
<dbReference type="InterPro" id="IPR033403">
    <property type="entry name" value="DUF5110"/>
</dbReference>
<dbReference type="InterPro" id="IPR000322">
    <property type="entry name" value="Glyco_hydro_31_TIM"/>
</dbReference>
<feature type="domain" description="DUF5110" evidence="3">
    <location>
        <begin position="405"/>
        <end position="474"/>
    </location>
</feature>
<organism evidence="5">
    <name type="scientific">marine sediment metagenome</name>
    <dbReference type="NCBI Taxonomy" id="412755"/>
    <lineage>
        <taxon>unclassified sequences</taxon>
        <taxon>metagenomes</taxon>
        <taxon>ecological metagenomes</taxon>
    </lineage>
</organism>
<feature type="domain" description="Glycoside hydrolase family 31 TIM barrel" evidence="2">
    <location>
        <begin position="74"/>
        <end position="265"/>
    </location>
</feature>
<feature type="domain" description="Glycoside hydrolase family 31 TIM barrel" evidence="2">
    <location>
        <begin position="5"/>
        <end position="69"/>
    </location>
</feature>
<dbReference type="InterPro" id="IPR051816">
    <property type="entry name" value="Glycosyl_Hydrolase_31"/>
</dbReference>
<name>A0A0F9FFW3_9ZZZZ</name>
<dbReference type="Pfam" id="PF17137">
    <property type="entry name" value="DUF5110"/>
    <property type="match status" value="1"/>
</dbReference>